<feature type="region of interest" description="Disordered" evidence="1">
    <location>
        <begin position="73"/>
        <end position="131"/>
    </location>
</feature>
<accession>A0A9W6FVW0</accession>
<feature type="compositionally biased region" description="Basic and acidic residues" evidence="1">
    <location>
        <begin position="122"/>
        <end position="131"/>
    </location>
</feature>
<proteinExistence type="predicted"/>
<gene>
    <name evidence="2" type="ORF">DAMNIGENAA_32260</name>
</gene>
<evidence type="ECO:0000313" key="2">
    <source>
        <dbReference type="EMBL" id="GLI35793.1"/>
    </source>
</evidence>
<name>A0A9W6FVW0_9BACT</name>
<feature type="compositionally biased region" description="Basic and acidic residues" evidence="1">
    <location>
        <begin position="73"/>
        <end position="82"/>
    </location>
</feature>
<dbReference type="Proteomes" id="UP001144372">
    <property type="component" value="Unassembled WGS sequence"/>
</dbReference>
<organism evidence="2 3">
    <name type="scientific">Desulforhabdus amnigena</name>
    <dbReference type="NCBI Taxonomy" id="40218"/>
    <lineage>
        <taxon>Bacteria</taxon>
        <taxon>Pseudomonadati</taxon>
        <taxon>Thermodesulfobacteriota</taxon>
        <taxon>Syntrophobacteria</taxon>
        <taxon>Syntrophobacterales</taxon>
        <taxon>Syntrophobacteraceae</taxon>
        <taxon>Desulforhabdus</taxon>
    </lineage>
</organism>
<sequence length="131" mass="14344">MAQVGDLVLAYMEGSPAFFARIEGIAPDVKPEWFQLKLLVLQVPLLVITWILREEYINGQEFTMGGRPVRLEKVVSPERAGEEAPAGISPGPEEPSPAEDAQKDSGPAHQRPPGKGKVVSLMDRKKKDQPS</sequence>
<evidence type="ECO:0000256" key="1">
    <source>
        <dbReference type="SAM" id="MobiDB-lite"/>
    </source>
</evidence>
<dbReference type="AlphaFoldDB" id="A0A9W6FVW0"/>
<reference evidence="2" key="1">
    <citation type="submission" date="2022-12" db="EMBL/GenBank/DDBJ databases">
        <title>Reference genome sequencing for broad-spectrum identification of bacterial and archaeal isolates by mass spectrometry.</title>
        <authorList>
            <person name="Sekiguchi Y."/>
            <person name="Tourlousse D.M."/>
        </authorList>
    </citation>
    <scope>NUCLEOTIDE SEQUENCE</scope>
    <source>
        <strain evidence="2">ASRB1</strain>
    </source>
</reference>
<comment type="caution">
    <text evidence="2">The sequence shown here is derived from an EMBL/GenBank/DDBJ whole genome shotgun (WGS) entry which is preliminary data.</text>
</comment>
<dbReference type="RefSeq" id="WP_281795834.1">
    <property type="nucleotide sequence ID" value="NZ_BSDR01000001.1"/>
</dbReference>
<evidence type="ECO:0000313" key="3">
    <source>
        <dbReference type="Proteomes" id="UP001144372"/>
    </source>
</evidence>
<dbReference type="EMBL" id="BSDR01000001">
    <property type="protein sequence ID" value="GLI35793.1"/>
    <property type="molecule type" value="Genomic_DNA"/>
</dbReference>
<keyword evidence="3" id="KW-1185">Reference proteome</keyword>
<protein>
    <submittedName>
        <fullName evidence="2">Uncharacterized protein</fullName>
    </submittedName>
</protein>